<protein>
    <recommendedName>
        <fullName evidence="3">Protein kinase</fullName>
    </recommendedName>
</protein>
<dbReference type="EMBL" id="BTSX01000006">
    <property type="protein sequence ID" value="GMT07941.1"/>
    <property type="molecule type" value="Genomic_DNA"/>
</dbReference>
<organism evidence="1 2">
    <name type="scientific">Pristionchus entomophagus</name>
    <dbReference type="NCBI Taxonomy" id="358040"/>
    <lineage>
        <taxon>Eukaryota</taxon>
        <taxon>Metazoa</taxon>
        <taxon>Ecdysozoa</taxon>
        <taxon>Nematoda</taxon>
        <taxon>Chromadorea</taxon>
        <taxon>Rhabditida</taxon>
        <taxon>Rhabditina</taxon>
        <taxon>Diplogasteromorpha</taxon>
        <taxon>Diplogasteroidea</taxon>
        <taxon>Neodiplogasteridae</taxon>
        <taxon>Pristionchus</taxon>
    </lineage>
</organism>
<dbReference type="InterPro" id="IPR012877">
    <property type="entry name" value="Dhs-27"/>
</dbReference>
<name>A0AAV5UNE3_9BILA</name>
<proteinExistence type="predicted"/>
<accession>A0AAV5UNE3</accession>
<feature type="non-terminal residue" evidence="1">
    <location>
        <position position="1"/>
    </location>
</feature>
<comment type="caution">
    <text evidence="1">The sequence shown here is derived from an EMBL/GenBank/DDBJ whole genome shotgun (WGS) entry which is preliminary data.</text>
</comment>
<dbReference type="Proteomes" id="UP001432027">
    <property type="component" value="Unassembled WGS sequence"/>
</dbReference>
<feature type="non-terminal residue" evidence="1">
    <location>
        <position position="94"/>
    </location>
</feature>
<evidence type="ECO:0000313" key="1">
    <source>
        <dbReference type="EMBL" id="GMT07941.1"/>
    </source>
</evidence>
<sequence>SYDLDEAVVCSALRKSNNTEGLFYSLLSSSTADLLLVPGPISFKEISDDADVGHIMLEYIDGTSFDCYEHCSIAEVKKIIEVLARLQCLSSRTK</sequence>
<evidence type="ECO:0000313" key="2">
    <source>
        <dbReference type="Proteomes" id="UP001432027"/>
    </source>
</evidence>
<evidence type="ECO:0008006" key="3">
    <source>
        <dbReference type="Google" id="ProtNLM"/>
    </source>
</evidence>
<dbReference type="AlphaFoldDB" id="A0AAV5UNE3"/>
<keyword evidence="2" id="KW-1185">Reference proteome</keyword>
<dbReference type="Pfam" id="PF07914">
    <property type="entry name" value="DUF1679"/>
    <property type="match status" value="1"/>
</dbReference>
<gene>
    <name evidence="1" type="ORF">PENTCL1PPCAC_30115</name>
</gene>
<reference evidence="1" key="1">
    <citation type="submission" date="2023-10" db="EMBL/GenBank/DDBJ databases">
        <title>Genome assembly of Pristionchus species.</title>
        <authorList>
            <person name="Yoshida K."/>
            <person name="Sommer R.J."/>
        </authorList>
    </citation>
    <scope>NUCLEOTIDE SEQUENCE</scope>
    <source>
        <strain evidence="1">RS0144</strain>
    </source>
</reference>